<feature type="region of interest" description="Disordered" evidence="1">
    <location>
        <begin position="213"/>
        <end position="232"/>
    </location>
</feature>
<keyword evidence="3" id="KW-1185">Reference proteome</keyword>
<feature type="compositionally biased region" description="Polar residues" evidence="1">
    <location>
        <begin position="285"/>
        <end position="302"/>
    </location>
</feature>
<accession>A0A9X0D1G9</accession>
<protein>
    <submittedName>
        <fullName evidence="2">Uncharacterized protein</fullName>
    </submittedName>
</protein>
<organism evidence="2 3">
    <name type="scientific">Desmophyllum pertusum</name>
    <dbReference type="NCBI Taxonomy" id="174260"/>
    <lineage>
        <taxon>Eukaryota</taxon>
        <taxon>Metazoa</taxon>
        <taxon>Cnidaria</taxon>
        <taxon>Anthozoa</taxon>
        <taxon>Hexacorallia</taxon>
        <taxon>Scleractinia</taxon>
        <taxon>Caryophylliina</taxon>
        <taxon>Caryophylliidae</taxon>
        <taxon>Desmophyllum</taxon>
    </lineage>
</organism>
<dbReference type="Proteomes" id="UP001163046">
    <property type="component" value="Unassembled WGS sequence"/>
</dbReference>
<sequence length="383" mass="43543">MAERNTPGKNLLEFGKATMYVISERGLQTEPLVNSKTADDELVLDKTVFSGKKVSFSRTKAIDFSWKEVVNASDQDTKIRILDLNGFSVDDNMKTHVCSGKIRPLAGATSQHEHLNRPYMCFNASRFNDIKQVVSEDKPRVSRLSRTCHDSVDGFKNCTKQDHPEKKTRREAETFIQEWFLEKKRLPYSHYVDSQPREQTYGNSKDQVTNFTSAKPQAENSDHLHSDSTGKKREMAAGKCYLKRIFYPKGNNYSKPSNPSCLPQIPKSENHFAINSAWKDAKGDSPNTETTQRDNSNAQGSNKLLPLNINALKNSEKQKHHYKSIVKLPTVIDKSTGQVHLSLEAVAFEQSDYNKWSRKQKRVRPENAKISCISFPLIAKSIR</sequence>
<feature type="compositionally biased region" description="Basic and acidic residues" evidence="1">
    <location>
        <begin position="220"/>
        <end position="232"/>
    </location>
</feature>
<gene>
    <name evidence="2" type="ORF">OS493_026853</name>
</gene>
<dbReference type="AlphaFoldDB" id="A0A9X0D1G9"/>
<reference evidence="2" key="1">
    <citation type="submission" date="2023-01" db="EMBL/GenBank/DDBJ databases">
        <title>Genome assembly of the deep-sea coral Lophelia pertusa.</title>
        <authorList>
            <person name="Herrera S."/>
            <person name="Cordes E."/>
        </authorList>
    </citation>
    <scope>NUCLEOTIDE SEQUENCE</scope>
    <source>
        <strain evidence="2">USNM1676648</strain>
        <tissue evidence="2">Polyp</tissue>
    </source>
</reference>
<evidence type="ECO:0000313" key="2">
    <source>
        <dbReference type="EMBL" id="KAJ7383667.1"/>
    </source>
</evidence>
<dbReference type="EMBL" id="MU825896">
    <property type="protein sequence ID" value="KAJ7383667.1"/>
    <property type="molecule type" value="Genomic_DNA"/>
</dbReference>
<evidence type="ECO:0000313" key="3">
    <source>
        <dbReference type="Proteomes" id="UP001163046"/>
    </source>
</evidence>
<proteinExistence type="predicted"/>
<name>A0A9X0D1G9_9CNID</name>
<evidence type="ECO:0000256" key="1">
    <source>
        <dbReference type="SAM" id="MobiDB-lite"/>
    </source>
</evidence>
<comment type="caution">
    <text evidence="2">The sequence shown here is derived from an EMBL/GenBank/DDBJ whole genome shotgun (WGS) entry which is preliminary data.</text>
</comment>
<dbReference type="OrthoDB" id="5953687at2759"/>
<feature type="region of interest" description="Disordered" evidence="1">
    <location>
        <begin position="278"/>
        <end position="302"/>
    </location>
</feature>